<keyword evidence="1" id="KW-0732">Signal</keyword>
<evidence type="ECO:0000256" key="1">
    <source>
        <dbReference type="SAM" id="SignalP"/>
    </source>
</evidence>
<dbReference type="AlphaFoldDB" id="A0A246FNJ4"/>
<name>A0A246FNJ4_9BACT</name>
<sequence length="221" mass="24049">MRRALLTTWYKPHALLLALLALPLLAAAAPTDTDSVAVLNRRADRPTAPRRWYLPNHLTVQTGGGIGMLSIGTGLSLAHDRLDLDVLAGYVPRQHAGTTLSVVAAKAKYSPWKLPLAPRLALTPLSVGVYTSYTWGLRNPGKPGQYPDDYYWFSNTVRVGPVLGSGLSYVLPSTTAGHPHKLTAYYELATNDLYLISYAQNRRALSLPDIATLALGLKLTF</sequence>
<reference evidence="2 3" key="1">
    <citation type="submission" date="2017-06" db="EMBL/GenBank/DDBJ databases">
        <title>Hymenobacter amundsenii sp. nov. isolated from regoliths in Antarctica.</title>
        <authorList>
            <person name="Sedlacek I."/>
            <person name="Kralova S."/>
            <person name="Pantucek R."/>
            <person name="Svec P."/>
            <person name="Holochova P."/>
            <person name="Stankova E."/>
            <person name="Vrbovska V."/>
            <person name="Busse H.-J."/>
        </authorList>
    </citation>
    <scope>NUCLEOTIDE SEQUENCE [LARGE SCALE GENOMIC DNA]</scope>
    <source>
        <strain evidence="2 3">CCM 8682</strain>
    </source>
</reference>
<organism evidence="2 3">
    <name type="scientific">Hymenobacter amundsenii</name>
    <dbReference type="NCBI Taxonomy" id="2006685"/>
    <lineage>
        <taxon>Bacteria</taxon>
        <taxon>Pseudomonadati</taxon>
        <taxon>Bacteroidota</taxon>
        <taxon>Cytophagia</taxon>
        <taxon>Cytophagales</taxon>
        <taxon>Hymenobacteraceae</taxon>
        <taxon>Hymenobacter</taxon>
    </lineage>
</organism>
<dbReference type="Proteomes" id="UP000197277">
    <property type="component" value="Unassembled WGS sequence"/>
</dbReference>
<dbReference type="OrthoDB" id="5381546at2"/>
<evidence type="ECO:0000313" key="3">
    <source>
        <dbReference type="Proteomes" id="UP000197277"/>
    </source>
</evidence>
<dbReference type="RefSeq" id="WP_088463248.1">
    <property type="nucleotide sequence ID" value="NZ_NIRR01000004.1"/>
</dbReference>
<proteinExistence type="predicted"/>
<accession>A0A246FNJ4</accession>
<evidence type="ECO:0008006" key="4">
    <source>
        <dbReference type="Google" id="ProtNLM"/>
    </source>
</evidence>
<keyword evidence="3" id="KW-1185">Reference proteome</keyword>
<feature type="signal peptide" evidence="1">
    <location>
        <begin position="1"/>
        <end position="28"/>
    </location>
</feature>
<feature type="chain" id="PRO_5012625373" description="Outer membrane protein beta-barrel domain-containing protein" evidence="1">
    <location>
        <begin position="29"/>
        <end position="221"/>
    </location>
</feature>
<gene>
    <name evidence="2" type="ORF">CDA63_04435</name>
</gene>
<evidence type="ECO:0000313" key="2">
    <source>
        <dbReference type="EMBL" id="OWP64292.1"/>
    </source>
</evidence>
<protein>
    <recommendedName>
        <fullName evidence="4">Outer membrane protein beta-barrel domain-containing protein</fullName>
    </recommendedName>
</protein>
<comment type="caution">
    <text evidence="2">The sequence shown here is derived from an EMBL/GenBank/DDBJ whole genome shotgun (WGS) entry which is preliminary data.</text>
</comment>
<dbReference type="EMBL" id="NIRR01000004">
    <property type="protein sequence ID" value="OWP64292.1"/>
    <property type="molecule type" value="Genomic_DNA"/>
</dbReference>